<reference evidence="1 2" key="1">
    <citation type="submission" date="2023-02" db="EMBL/GenBank/DDBJ databases">
        <title>Bacterial whole genome sequence for Curvibacter sp. HBC28.</title>
        <authorList>
            <person name="Le V."/>
            <person name="Ko S.-R."/>
            <person name="Ahn C.-Y."/>
            <person name="Oh H.-M."/>
        </authorList>
    </citation>
    <scope>NUCLEOTIDE SEQUENCE [LARGE SCALE GENOMIC DNA]</scope>
    <source>
        <strain evidence="1 2">HBC28</strain>
    </source>
</reference>
<protein>
    <recommendedName>
        <fullName evidence="3">Bacterial transcriptional activator domain-containing protein</fullName>
    </recommendedName>
</protein>
<keyword evidence="2" id="KW-1185">Reference proteome</keyword>
<evidence type="ECO:0008006" key="3">
    <source>
        <dbReference type="Google" id="ProtNLM"/>
    </source>
</evidence>
<gene>
    <name evidence="1" type="ORF">PSQ39_18985</name>
</gene>
<dbReference type="Proteomes" id="UP001528672">
    <property type="component" value="Unassembled WGS sequence"/>
</dbReference>
<comment type="caution">
    <text evidence="1">The sequence shown here is derived from an EMBL/GenBank/DDBJ whole genome shotgun (WGS) entry which is preliminary data.</text>
</comment>
<evidence type="ECO:0000313" key="2">
    <source>
        <dbReference type="Proteomes" id="UP001528672"/>
    </source>
</evidence>
<organism evidence="1 2">
    <name type="scientific">Curvibacter microcysteis</name>
    <dbReference type="NCBI Taxonomy" id="3026419"/>
    <lineage>
        <taxon>Bacteria</taxon>
        <taxon>Pseudomonadati</taxon>
        <taxon>Pseudomonadota</taxon>
        <taxon>Betaproteobacteria</taxon>
        <taxon>Burkholderiales</taxon>
        <taxon>Comamonadaceae</taxon>
        <taxon>Curvibacter</taxon>
    </lineage>
</organism>
<name>A0ABT5MJM4_9BURK</name>
<dbReference type="EMBL" id="JAQSIO010000009">
    <property type="protein sequence ID" value="MDD0816733.1"/>
    <property type="molecule type" value="Genomic_DNA"/>
</dbReference>
<proteinExistence type="predicted"/>
<dbReference type="RefSeq" id="WP_273928762.1">
    <property type="nucleotide sequence ID" value="NZ_JAQSIO010000009.1"/>
</dbReference>
<accession>A0ABT5MJM4</accession>
<evidence type="ECO:0000313" key="1">
    <source>
        <dbReference type="EMBL" id="MDD0816733.1"/>
    </source>
</evidence>
<sequence>MNLLRLVLNELKAGRWSAAHQRVQDEDSPLAAWLHGLLHVQEGDLEDAEYWYGLAVRHFRSRGSLAQELQAFEAALQWREATSQEPLSLV</sequence>